<name>A0A1U7H1K7_9CYAN</name>
<evidence type="ECO:0000259" key="3">
    <source>
        <dbReference type="SMART" id="SM00560"/>
    </source>
</evidence>
<comment type="caution">
    <text evidence="4">The sequence shown here is derived from an EMBL/GenBank/DDBJ whole genome shotgun (WGS) entry which is preliminary data.</text>
</comment>
<evidence type="ECO:0000256" key="1">
    <source>
        <dbReference type="ARBA" id="ARBA00022729"/>
    </source>
</evidence>
<keyword evidence="5" id="KW-1185">Reference proteome</keyword>
<dbReference type="Gene3D" id="2.60.120.200">
    <property type="match status" value="3"/>
</dbReference>
<organism evidence="4 5">
    <name type="scientific">Fischerella major NIES-592</name>
    <dbReference type="NCBI Taxonomy" id="210994"/>
    <lineage>
        <taxon>Bacteria</taxon>
        <taxon>Bacillati</taxon>
        <taxon>Cyanobacteriota</taxon>
        <taxon>Cyanophyceae</taxon>
        <taxon>Nostocales</taxon>
        <taxon>Hapalosiphonaceae</taxon>
        <taxon>Fischerella</taxon>
    </lineage>
</organism>
<dbReference type="PANTHER" id="PTHR42535:SF2">
    <property type="entry name" value="CHROMOSOME UNDETERMINED SCAFFOLD_146, WHOLE GENOME SHOTGUN SEQUENCE"/>
    <property type="match status" value="1"/>
</dbReference>
<accession>A0A1U7H1K7</accession>
<dbReference type="InterPro" id="IPR006558">
    <property type="entry name" value="LamG-like"/>
</dbReference>
<dbReference type="PANTHER" id="PTHR42535">
    <property type="entry name" value="OOKINETE PROTEIN, PUTATIVE-RELATED"/>
    <property type="match status" value="1"/>
</dbReference>
<evidence type="ECO:0000256" key="2">
    <source>
        <dbReference type="ARBA" id="ARBA00023157"/>
    </source>
</evidence>
<sequence length="775" mass="86407">MTDPILPLTLTWGNTEQEKADVAKTKYGEAGVEQRDFIGINPISTSWDINVNIRNFQEVDDFLRSRRGQPFRLSLDGGVSDDGKFYICTEWQIQQLGVSAGNFSAKITQVRRFIYIPEPEPEPDIINPVFLLSGNGANNANNFRDFYGRALNPSGNPIYSTAQSKWNNSALYFDGNSYIQSPLVFELTFGSGDLTWEAWVYVTQAVFDTGYQAIFGNTFGTGSGNAGLFLALAHNYNNYKFVFRHWVDGYSNAASTQTINLNTWYHVACTKSGTVLEIFVNGIKGTSGSTSLFNTDYAFNLGRASNPGGYAANFRGYLDDIRLTKGVVRYTSNFTPPTQEFSKPIDPYQNNNVLLFDFRPVNGNNFFYDYCGNSCTGFGNAQLSSTQSKFDGTSLYLDGNGDYVQIPHNNNFHLPGDFTIEAWIYKQSENRPRTIISKTSVSAIEFALVLENTEKISFFNQNSSIFIISTNTVPNNTWSHIAVTRKGSNIRLFINGNLEATQVSSAWLYYAQSPVFIGALDPYNSGFSNFFNGYIDDLRITKGIARYTANFTPDNYPAILERDLDIDKVVFLAHFNGANNSTTIADLTNKAITKNGSPTISTTQSKWNGSSLYLNGTSSALLISQSQLDLRSSINPVWTVECWIYQLSQTGRRVIFGNYNIVNSGQANALLLATTQIGTDNTFLNYTLPQNQWIHWCVTRNSNGIISLYLNGLLNNSILANPSNSSNNNFIGGSPGDNNIGNEWLNAYINDFRITLDVRYTSNFTPRTRPFPDIN</sequence>
<keyword evidence="1" id="KW-0732">Signal</keyword>
<dbReference type="SMART" id="SM00560">
    <property type="entry name" value="LamGL"/>
    <property type="match status" value="1"/>
</dbReference>
<keyword evidence="2" id="KW-1015">Disulfide bond</keyword>
<protein>
    <recommendedName>
        <fullName evidence="3">LamG-like jellyroll fold domain-containing protein</fullName>
    </recommendedName>
</protein>
<dbReference type="Proteomes" id="UP000186391">
    <property type="component" value="Unassembled WGS sequence"/>
</dbReference>
<reference evidence="4 5" key="1">
    <citation type="submission" date="2016-11" db="EMBL/GenBank/DDBJ databases">
        <title>Draft Genome Sequences of Nine Cyanobacterial Strains from Diverse Habitats.</title>
        <authorList>
            <person name="Zhu T."/>
            <person name="Hou S."/>
            <person name="Lu X."/>
            <person name="Hess W.R."/>
        </authorList>
    </citation>
    <scope>NUCLEOTIDE SEQUENCE [LARGE SCALE GENOMIC DNA]</scope>
    <source>
        <strain evidence="4 5">NIES-592</strain>
    </source>
</reference>
<dbReference type="EMBL" id="MRCA01000003">
    <property type="protein sequence ID" value="OKH14863.1"/>
    <property type="molecule type" value="Genomic_DNA"/>
</dbReference>
<dbReference type="AlphaFoldDB" id="A0A1U7H1K7"/>
<proteinExistence type="predicted"/>
<dbReference type="OrthoDB" id="505784at2"/>
<gene>
    <name evidence="4" type="ORF">NIES592_08275</name>
</gene>
<evidence type="ECO:0000313" key="4">
    <source>
        <dbReference type="EMBL" id="OKH14863.1"/>
    </source>
</evidence>
<feature type="domain" description="LamG-like jellyroll fold" evidence="3">
    <location>
        <begin position="416"/>
        <end position="548"/>
    </location>
</feature>
<dbReference type="Pfam" id="PF13385">
    <property type="entry name" value="Laminin_G_3"/>
    <property type="match status" value="3"/>
</dbReference>
<dbReference type="SUPFAM" id="SSF49899">
    <property type="entry name" value="Concanavalin A-like lectins/glucanases"/>
    <property type="match status" value="3"/>
</dbReference>
<dbReference type="InterPro" id="IPR013320">
    <property type="entry name" value="ConA-like_dom_sf"/>
</dbReference>
<evidence type="ECO:0000313" key="5">
    <source>
        <dbReference type="Proteomes" id="UP000186391"/>
    </source>
</evidence>